<dbReference type="Proteomes" id="UP000023152">
    <property type="component" value="Unassembled WGS sequence"/>
</dbReference>
<dbReference type="GO" id="GO:0008449">
    <property type="term" value="F:N-acetylglucosamine-6-sulfatase activity"/>
    <property type="evidence" value="ECO:0007669"/>
    <property type="project" value="TreeGrafter"/>
</dbReference>
<accession>X6N8K6</accession>
<dbReference type="AlphaFoldDB" id="X6N8K6"/>
<dbReference type="EMBL" id="ASPP01010590">
    <property type="protein sequence ID" value="ETO22620.1"/>
    <property type="molecule type" value="Genomic_DNA"/>
</dbReference>
<dbReference type="Gene3D" id="3.40.720.10">
    <property type="entry name" value="Alkaline Phosphatase, subunit A"/>
    <property type="match status" value="1"/>
</dbReference>
<evidence type="ECO:0000256" key="1">
    <source>
        <dbReference type="ARBA" id="ARBA00008779"/>
    </source>
</evidence>
<protein>
    <recommendedName>
        <fullName evidence="2">Sulfatase N-terminal domain-containing protein</fullName>
    </recommendedName>
</protein>
<organism evidence="3 4">
    <name type="scientific">Reticulomyxa filosa</name>
    <dbReference type="NCBI Taxonomy" id="46433"/>
    <lineage>
        <taxon>Eukaryota</taxon>
        <taxon>Sar</taxon>
        <taxon>Rhizaria</taxon>
        <taxon>Retaria</taxon>
        <taxon>Foraminifera</taxon>
        <taxon>Monothalamids</taxon>
        <taxon>Reticulomyxidae</taxon>
        <taxon>Reticulomyxa</taxon>
    </lineage>
</organism>
<dbReference type="SUPFAM" id="SSF53649">
    <property type="entry name" value="Alkaline phosphatase-like"/>
    <property type="match status" value="1"/>
</dbReference>
<evidence type="ECO:0000313" key="3">
    <source>
        <dbReference type="EMBL" id="ETO22620.1"/>
    </source>
</evidence>
<dbReference type="Pfam" id="PF00884">
    <property type="entry name" value="Sulfatase"/>
    <property type="match status" value="1"/>
</dbReference>
<dbReference type="InterPro" id="IPR000917">
    <property type="entry name" value="Sulfatase_N"/>
</dbReference>
<keyword evidence="4" id="KW-1185">Reference proteome</keyword>
<proteinExistence type="inferred from homology"/>
<dbReference type="InterPro" id="IPR017850">
    <property type="entry name" value="Alkaline_phosphatase_core_sf"/>
</dbReference>
<evidence type="ECO:0000313" key="4">
    <source>
        <dbReference type="Proteomes" id="UP000023152"/>
    </source>
</evidence>
<comment type="caution">
    <text evidence="3">The sequence shown here is derived from an EMBL/GenBank/DDBJ whole genome shotgun (WGS) entry which is preliminary data.</text>
</comment>
<reference evidence="3 4" key="1">
    <citation type="journal article" date="2013" name="Curr. Biol.">
        <title>The Genome of the Foraminiferan Reticulomyxa filosa.</title>
        <authorList>
            <person name="Glockner G."/>
            <person name="Hulsmann N."/>
            <person name="Schleicher M."/>
            <person name="Noegel A.A."/>
            <person name="Eichinger L."/>
            <person name="Gallinger C."/>
            <person name="Pawlowski J."/>
            <person name="Sierra R."/>
            <person name="Euteneuer U."/>
            <person name="Pillet L."/>
            <person name="Moustafa A."/>
            <person name="Platzer M."/>
            <person name="Groth M."/>
            <person name="Szafranski K."/>
            <person name="Schliwa M."/>
        </authorList>
    </citation>
    <scope>NUCLEOTIDE SEQUENCE [LARGE SCALE GENOMIC DNA]</scope>
</reference>
<feature type="domain" description="Sulfatase N-terminal" evidence="2">
    <location>
        <begin position="20"/>
        <end position="204"/>
    </location>
</feature>
<dbReference type="PANTHER" id="PTHR43108">
    <property type="entry name" value="N-ACETYLGLUCOSAMINE-6-SULFATASE FAMILY MEMBER"/>
    <property type="match status" value="1"/>
</dbReference>
<dbReference type="OrthoDB" id="96314at2759"/>
<comment type="similarity">
    <text evidence="1">Belongs to the sulfatase family.</text>
</comment>
<name>X6N8K6_RETFI</name>
<dbReference type="PANTHER" id="PTHR43108:SF8">
    <property type="entry name" value="SD21168P"/>
    <property type="match status" value="1"/>
</dbReference>
<gene>
    <name evidence="3" type="ORF">RFI_14574</name>
</gene>
<evidence type="ECO:0000259" key="2">
    <source>
        <dbReference type="Pfam" id="PF00884"/>
    </source>
</evidence>
<dbReference type="GO" id="GO:0005539">
    <property type="term" value="F:glycosaminoglycan binding"/>
    <property type="evidence" value="ECO:0007669"/>
    <property type="project" value="TreeGrafter"/>
</dbReference>
<sequence>MWRTNDGNSRYYNYKITNENWQDTFYGEFYPQDYLTDNIKLWSLEFLRNYETFRKRYYKRELKEVAPFLMVISVPAAHNPFRPAPQYQNLSAKLPPAPRTPNFGRCGKDSGDKHIPVREAPCLDESRINHIDICYRERLGTLMSVDDLIYDVHQFIDKEMGLIDDTYFFFTSDNGYHLGQNSLMYEKRQPYETDIRVPFYVKGPG</sequence>